<evidence type="ECO:0000313" key="1">
    <source>
        <dbReference type="EMBL" id="TET80593.1"/>
    </source>
</evidence>
<evidence type="ECO:0000313" key="2">
    <source>
        <dbReference type="Proteomes" id="UP000315534"/>
    </source>
</evidence>
<dbReference type="Proteomes" id="UP000315534">
    <property type="component" value="Unassembled WGS sequence"/>
</dbReference>
<dbReference type="AlphaFoldDB" id="A0A523XMS1"/>
<proteinExistence type="predicted"/>
<organism evidence="1 2">
    <name type="scientific">candidate division TA06 bacterium</name>
    <dbReference type="NCBI Taxonomy" id="2250710"/>
    <lineage>
        <taxon>Bacteria</taxon>
        <taxon>Bacteria division TA06</taxon>
    </lineage>
</organism>
<comment type="caution">
    <text evidence="1">The sequence shown here is derived from an EMBL/GenBank/DDBJ whole genome shotgun (WGS) entry which is preliminary data.</text>
</comment>
<gene>
    <name evidence="1" type="ORF">E3J38_05330</name>
</gene>
<reference evidence="1 2" key="1">
    <citation type="submission" date="2019-03" db="EMBL/GenBank/DDBJ databases">
        <title>Metabolic potential of uncultured bacteria and archaea associated with petroleum seepage in deep-sea sediments.</title>
        <authorList>
            <person name="Dong X."/>
            <person name="Hubert C."/>
        </authorList>
    </citation>
    <scope>NUCLEOTIDE SEQUENCE [LARGE SCALE GENOMIC DNA]</scope>
    <source>
        <strain evidence="1">E29_bin36</strain>
    </source>
</reference>
<accession>A0A523XMS1</accession>
<name>A0A523XMS1_UNCT6</name>
<protein>
    <submittedName>
        <fullName evidence="1">Uncharacterized protein</fullName>
    </submittedName>
</protein>
<dbReference type="EMBL" id="SOIP01000318">
    <property type="protein sequence ID" value="TET80593.1"/>
    <property type="molecule type" value="Genomic_DNA"/>
</dbReference>
<sequence>MRAEKWLLVGGQVFRLERASMNLREAIQLASDLSQERQVVAKKSWANKSVVYWRHKKDRSMCPSFTESLIENERAY</sequence>